<feature type="chain" id="PRO_5046474854" evidence="1">
    <location>
        <begin position="22"/>
        <end position="174"/>
    </location>
</feature>
<organism evidence="3 4">
    <name type="scientific">Methylorubrum podarium</name>
    <dbReference type="NCBI Taxonomy" id="200476"/>
    <lineage>
        <taxon>Bacteria</taxon>
        <taxon>Pseudomonadati</taxon>
        <taxon>Pseudomonadota</taxon>
        <taxon>Alphaproteobacteria</taxon>
        <taxon>Hyphomicrobiales</taxon>
        <taxon>Methylobacteriaceae</taxon>
        <taxon>Methylorubrum</taxon>
    </lineage>
</organism>
<dbReference type="EMBL" id="JBELQE010000030">
    <property type="protein sequence ID" value="MER2249150.1"/>
    <property type="molecule type" value="Genomic_DNA"/>
</dbReference>
<dbReference type="SMART" id="SM00900">
    <property type="entry name" value="FMN_bind"/>
    <property type="match status" value="1"/>
</dbReference>
<feature type="domain" description="FMN-binding" evidence="2">
    <location>
        <begin position="86"/>
        <end position="167"/>
    </location>
</feature>
<protein>
    <submittedName>
        <fullName evidence="3">FMN-binding protein</fullName>
    </submittedName>
</protein>
<name>A0ABV1QIC7_9HYPH</name>
<evidence type="ECO:0000313" key="3">
    <source>
        <dbReference type="EMBL" id="MER2249150.1"/>
    </source>
</evidence>
<dbReference type="RefSeq" id="WP_350392446.1">
    <property type="nucleotide sequence ID" value="NZ_JBELQE010000030.1"/>
</dbReference>
<keyword evidence="1" id="KW-0732">Signal</keyword>
<comment type="caution">
    <text evidence="3">The sequence shown here is derived from an EMBL/GenBank/DDBJ whole genome shotgun (WGS) entry which is preliminary data.</text>
</comment>
<gene>
    <name evidence="3" type="ORF">ABS772_04390</name>
</gene>
<dbReference type="InterPro" id="IPR007329">
    <property type="entry name" value="FMN-bd"/>
</dbReference>
<evidence type="ECO:0000313" key="4">
    <source>
        <dbReference type="Proteomes" id="UP001480955"/>
    </source>
</evidence>
<feature type="signal peptide" evidence="1">
    <location>
        <begin position="1"/>
        <end position="21"/>
    </location>
</feature>
<dbReference type="Pfam" id="PF04205">
    <property type="entry name" value="FMN_bind"/>
    <property type="match status" value="1"/>
</dbReference>
<keyword evidence="4" id="KW-1185">Reference proteome</keyword>
<evidence type="ECO:0000256" key="1">
    <source>
        <dbReference type="SAM" id="SignalP"/>
    </source>
</evidence>
<sequence>MRWEAFAAAPLVVLAAPGAQATEYLTVAQAQAALFPGASFQKVAVSVPEAVLEAMRERSGVDEPFNAGRVWRVSTGGWFIVDAVLGKHEKITYAVGIDASGAVRGIEILTYNESYGYEVRDPGWRAQFRGKTAASALQLNGDIRNITGATLSSKHLTQGVRRLLVLHQMALARS</sequence>
<evidence type="ECO:0000259" key="2">
    <source>
        <dbReference type="SMART" id="SM00900"/>
    </source>
</evidence>
<accession>A0ABV1QIC7</accession>
<proteinExistence type="predicted"/>
<dbReference type="Proteomes" id="UP001480955">
    <property type="component" value="Unassembled WGS sequence"/>
</dbReference>
<reference evidence="3 4" key="1">
    <citation type="submission" date="2024-06" db="EMBL/GenBank/DDBJ databases">
        <authorList>
            <person name="Campbell A.G."/>
        </authorList>
    </citation>
    <scope>NUCLEOTIDE SEQUENCE [LARGE SCALE GENOMIC DNA]</scope>
    <source>
        <strain evidence="3 4">EM12</strain>
    </source>
</reference>